<dbReference type="GO" id="GO:0140662">
    <property type="term" value="F:ATP-dependent protein folding chaperone"/>
    <property type="evidence" value="ECO:0007669"/>
    <property type="project" value="InterPro"/>
</dbReference>
<evidence type="ECO:0000313" key="12">
    <source>
        <dbReference type="WBParaSite" id="SBAD_0000004501-mRNA-1"/>
    </source>
</evidence>
<evidence type="ECO:0000256" key="7">
    <source>
        <dbReference type="ARBA" id="ARBA00058723"/>
    </source>
</evidence>
<comment type="subcellular location">
    <subcellularLocation>
        <location evidence="1">Cytoplasm</location>
    </subcellularLocation>
</comment>
<dbReference type="SUPFAM" id="SSF48592">
    <property type="entry name" value="GroEL equatorial domain-like"/>
    <property type="match status" value="1"/>
</dbReference>
<accession>A0A183I8U4</accession>
<comment type="function">
    <text evidence="7">Molecular chaperone; assists the folding of proteins upon ATP hydrolysis. Known to play a role, in vitro, in the folding of actin and tubulin. Required for correct subcellular localization of pgl-1.</text>
</comment>
<proteinExistence type="inferred from homology"/>
<comment type="similarity">
    <text evidence="2 9">Belongs to the TCP-1 chaperonin family.</text>
</comment>
<keyword evidence="4 9" id="KW-0547">Nucleotide-binding</keyword>
<dbReference type="Gene3D" id="1.10.560.10">
    <property type="entry name" value="GroEL-like equatorial domain"/>
    <property type="match status" value="1"/>
</dbReference>
<evidence type="ECO:0000256" key="1">
    <source>
        <dbReference type="ARBA" id="ARBA00004496"/>
    </source>
</evidence>
<dbReference type="PRINTS" id="PR00304">
    <property type="entry name" value="TCOMPLEXTCP1"/>
</dbReference>
<dbReference type="EMBL" id="UZAM01000040">
    <property type="protein sequence ID" value="VDO78861.1"/>
    <property type="molecule type" value="Genomic_DNA"/>
</dbReference>
<evidence type="ECO:0000256" key="2">
    <source>
        <dbReference type="ARBA" id="ARBA00008020"/>
    </source>
</evidence>
<dbReference type="SUPFAM" id="SSF52029">
    <property type="entry name" value="GroEL apical domain-like"/>
    <property type="match status" value="1"/>
</dbReference>
<dbReference type="InterPro" id="IPR017998">
    <property type="entry name" value="Chaperone_TCP-1"/>
</dbReference>
<dbReference type="WBParaSite" id="SBAD_0000004501-mRNA-1">
    <property type="protein sequence ID" value="SBAD_0000004501-mRNA-1"/>
    <property type="gene ID" value="SBAD_0000004501"/>
</dbReference>
<evidence type="ECO:0000256" key="6">
    <source>
        <dbReference type="ARBA" id="ARBA00023186"/>
    </source>
</evidence>
<keyword evidence="3" id="KW-0963">Cytoplasm</keyword>
<dbReference type="InterPro" id="IPR027409">
    <property type="entry name" value="GroEL-like_apical_dom_sf"/>
</dbReference>
<dbReference type="GO" id="GO:0005737">
    <property type="term" value="C:cytoplasm"/>
    <property type="evidence" value="ECO:0007669"/>
    <property type="project" value="UniProtKB-SubCell"/>
</dbReference>
<keyword evidence="5 9" id="KW-0067">ATP-binding</keyword>
<sequence>MQSGTVLIRNANELMDYSKGEEDVVEKLIKSLHDAGINAVVSGGKFGEMHIHFLNKYNIMGVKIQSKFDLRRLCRTVKAAALTKLVKTLKAVPKSEDIGHCDHIYADEVGDTEITVFKQESSSSRVATIVIRGSSDNVMDDIERAIDDGVNAYKTLTKDARLLPGAGAVEVELARRIDSYGEVCPGLDQYAIKKFALALEALPKQLADNSGARSTVVLSKLYAEHQQNKQHMGVDLDSEKDGVINVVQAGIFDLYLSKLGAIRLATNAACTVLKIDQIIMAKQSGGPKPKTKGPDEED</sequence>
<dbReference type="PANTHER" id="PTHR11353">
    <property type="entry name" value="CHAPERONIN"/>
    <property type="match status" value="1"/>
</dbReference>
<dbReference type="Proteomes" id="UP000270296">
    <property type="component" value="Unassembled WGS sequence"/>
</dbReference>
<dbReference type="Gene3D" id="3.50.7.10">
    <property type="entry name" value="GroEL"/>
    <property type="match status" value="1"/>
</dbReference>
<gene>
    <name evidence="10" type="ORF">SBAD_LOCUS37</name>
</gene>
<dbReference type="OrthoDB" id="1748577at2759"/>
<evidence type="ECO:0000256" key="8">
    <source>
        <dbReference type="ARBA" id="ARBA00064252"/>
    </source>
</evidence>
<dbReference type="Pfam" id="PF00118">
    <property type="entry name" value="Cpn60_TCP1"/>
    <property type="match status" value="1"/>
</dbReference>
<evidence type="ECO:0000313" key="11">
    <source>
        <dbReference type="Proteomes" id="UP000270296"/>
    </source>
</evidence>
<evidence type="ECO:0000313" key="10">
    <source>
        <dbReference type="EMBL" id="VDO78861.1"/>
    </source>
</evidence>
<organism evidence="12">
    <name type="scientific">Soboliphyme baturini</name>
    <dbReference type="NCBI Taxonomy" id="241478"/>
    <lineage>
        <taxon>Eukaryota</taxon>
        <taxon>Metazoa</taxon>
        <taxon>Ecdysozoa</taxon>
        <taxon>Nematoda</taxon>
        <taxon>Enoplea</taxon>
        <taxon>Dorylaimia</taxon>
        <taxon>Dioctophymatida</taxon>
        <taxon>Dioctophymatoidea</taxon>
        <taxon>Soboliphymatidae</taxon>
        <taxon>Soboliphyme</taxon>
    </lineage>
</organism>
<comment type="subunit">
    <text evidence="8">Heterooligomeric complex.</text>
</comment>
<dbReference type="AlphaFoldDB" id="A0A183I8U4"/>
<dbReference type="InterPro" id="IPR002423">
    <property type="entry name" value="Cpn60/GroEL/TCP-1"/>
</dbReference>
<evidence type="ECO:0000256" key="3">
    <source>
        <dbReference type="ARBA" id="ARBA00022490"/>
    </source>
</evidence>
<dbReference type="InterPro" id="IPR027413">
    <property type="entry name" value="GROEL-like_equatorial_sf"/>
</dbReference>
<evidence type="ECO:0000256" key="9">
    <source>
        <dbReference type="RuleBase" id="RU004187"/>
    </source>
</evidence>
<reference evidence="12" key="1">
    <citation type="submission" date="2016-06" db="UniProtKB">
        <authorList>
            <consortium name="WormBaseParasite"/>
        </authorList>
    </citation>
    <scope>IDENTIFICATION</scope>
</reference>
<keyword evidence="11" id="KW-1185">Reference proteome</keyword>
<evidence type="ECO:0000256" key="4">
    <source>
        <dbReference type="ARBA" id="ARBA00022741"/>
    </source>
</evidence>
<dbReference type="GO" id="GO:0005524">
    <property type="term" value="F:ATP binding"/>
    <property type="evidence" value="ECO:0007669"/>
    <property type="project" value="UniProtKB-KW"/>
</dbReference>
<reference evidence="10 11" key="2">
    <citation type="submission" date="2018-11" db="EMBL/GenBank/DDBJ databases">
        <authorList>
            <consortium name="Pathogen Informatics"/>
        </authorList>
    </citation>
    <scope>NUCLEOTIDE SEQUENCE [LARGE SCALE GENOMIC DNA]</scope>
</reference>
<evidence type="ECO:0000256" key="5">
    <source>
        <dbReference type="ARBA" id="ARBA00022840"/>
    </source>
</evidence>
<protein>
    <submittedName>
        <fullName evidence="12">T-complex protein 1 subunit theta</fullName>
    </submittedName>
</protein>
<keyword evidence="6 9" id="KW-0143">Chaperone</keyword>
<name>A0A183I8U4_9BILA</name>
<dbReference type="FunFam" id="3.50.7.10:FF:000008">
    <property type="entry name" value="T-complex protein 1 subunit theta"/>
    <property type="match status" value="1"/>
</dbReference>